<gene>
    <name evidence="1" type="ORF">CR513_53329</name>
</gene>
<keyword evidence="2" id="KW-1185">Reference proteome</keyword>
<evidence type="ECO:0000313" key="1">
    <source>
        <dbReference type="EMBL" id="RDX67753.1"/>
    </source>
</evidence>
<comment type="caution">
    <text evidence="1">The sequence shown here is derived from an EMBL/GenBank/DDBJ whole genome shotgun (WGS) entry which is preliminary data.</text>
</comment>
<reference evidence="1" key="1">
    <citation type="submission" date="2018-05" db="EMBL/GenBank/DDBJ databases">
        <title>Draft genome of Mucuna pruriens seed.</title>
        <authorList>
            <person name="Nnadi N.E."/>
            <person name="Vos R."/>
            <person name="Hasami M.H."/>
            <person name="Devisetty U.K."/>
            <person name="Aguiy J.C."/>
        </authorList>
    </citation>
    <scope>NUCLEOTIDE SEQUENCE [LARGE SCALE GENOMIC DNA]</scope>
    <source>
        <strain evidence="1">JCA_2017</strain>
    </source>
</reference>
<protein>
    <submittedName>
        <fullName evidence="1">Uncharacterized protein</fullName>
    </submittedName>
</protein>
<dbReference type="EMBL" id="QJKJ01012857">
    <property type="protein sequence ID" value="RDX67753.1"/>
    <property type="molecule type" value="Genomic_DNA"/>
</dbReference>
<sequence length="103" mass="11499">MGLETKRHSIEVKTKLEDVKEGVPIDTVGSSSLFQDDRDLSRPISKLHPSFIPGINLATHTTMQGDTFVYHIPKYLFVEFSGLKKSTSIIPPTETKVSPSRKD</sequence>
<evidence type="ECO:0000313" key="2">
    <source>
        <dbReference type="Proteomes" id="UP000257109"/>
    </source>
</evidence>
<proteinExistence type="predicted"/>
<accession>A0A371ENX6</accession>
<dbReference type="AlphaFoldDB" id="A0A371ENX6"/>
<name>A0A371ENX6_MUCPR</name>
<dbReference type="OrthoDB" id="1807560at2759"/>
<feature type="non-terminal residue" evidence="1">
    <location>
        <position position="1"/>
    </location>
</feature>
<organism evidence="1 2">
    <name type="scientific">Mucuna pruriens</name>
    <name type="common">Velvet bean</name>
    <name type="synonym">Dolichos pruriens</name>
    <dbReference type="NCBI Taxonomy" id="157652"/>
    <lineage>
        <taxon>Eukaryota</taxon>
        <taxon>Viridiplantae</taxon>
        <taxon>Streptophyta</taxon>
        <taxon>Embryophyta</taxon>
        <taxon>Tracheophyta</taxon>
        <taxon>Spermatophyta</taxon>
        <taxon>Magnoliopsida</taxon>
        <taxon>eudicotyledons</taxon>
        <taxon>Gunneridae</taxon>
        <taxon>Pentapetalae</taxon>
        <taxon>rosids</taxon>
        <taxon>fabids</taxon>
        <taxon>Fabales</taxon>
        <taxon>Fabaceae</taxon>
        <taxon>Papilionoideae</taxon>
        <taxon>50 kb inversion clade</taxon>
        <taxon>NPAAA clade</taxon>
        <taxon>indigoferoid/millettioid clade</taxon>
        <taxon>Phaseoleae</taxon>
        <taxon>Mucuna</taxon>
    </lineage>
</organism>
<dbReference type="Proteomes" id="UP000257109">
    <property type="component" value="Unassembled WGS sequence"/>
</dbReference>